<geneLocation type="plasmid" evidence="9 10">
    <name>unnamed 2</name>
</geneLocation>
<dbReference type="Pfam" id="PF07669">
    <property type="entry name" value="Eco57I"/>
    <property type="match status" value="1"/>
</dbReference>
<dbReference type="CDD" id="cd02440">
    <property type="entry name" value="AdoMet_MTases"/>
    <property type="match status" value="1"/>
</dbReference>
<evidence type="ECO:0000256" key="2">
    <source>
        <dbReference type="ARBA" id="ARBA00011900"/>
    </source>
</evidence>
<name>A0A143DGP6_9PROT</name>
<dbReference type="RefSeq" id="WP_066137026.1">
    <property type="nucleotide sequence ID" value="NZ_CP014527.1"/>
</dbReference>
<dbReference type="GeneID" id="53317749"/>
<keyword evidence="10" id="KW-1185">Reference proteome</keyword>
<dbReference type="EC" id="2.1.1.72" evidence="2"/>
<dbReference type="Proteomes" id="UP000076066">
    <property type="component" value="Plasmid unnamed 2"/>
</dbReference>
<protein>
    <recommendedName>
        <fullName evidence="2">site-specific DNA-methyltransferase (adenine-specific)</fullName>
        <ecNumber evidence="2">2.1.1.72</ecNumber>
    </recommendedName>
</protein>
<dbReference type="InterPro" id="IPR002052">
    <property type="entry name" value="DNA_methylase_N6_adenine_CS"/>
</dbReference>
<dbReference type="GO" id="GO:0006304">
    <property type="term" value="P:DNA modification"/>
    <property type="evidence" value="ECO:0007669"/>
    <property type="project" value="InterPro"/>
</dbReference>
<comment type="catalytic activity">
    <reaction evidence="6">
        <text>a 2'-deoxyadenosine in DNA + S-adenosyl-L-methionine = an N(6)-methyl-2'-deoxyadenosine in DNA + S-adenosyl-L-homocysteine + H(+)</text>
        <dbReference type="Rhea" id="RHEA:15197"/>
        <dbReference type="Rhea" id="RHEA-COMP:12418"/>
        <dbReference type="Rhea" id="RHEA-COMP:12419"/>
        <dbReference type="ChEBI" id="CHEBI:15378"/>
        <dbReference type="ChEBI" id="CHEBI:57856"/>
        <dbReference type="ChEBI" id="CHEBI:59789"/>
        <dbReference type="ChEBI" id="CHEBI:90615"/>
        <dbReference type="ChEBI" id="CHEBI:90616"/>
        <dbReference type="EC" id="2.1.1.72"/>
    </reaction>
</comment>
<dbReference type="AlphaFoldDB" id="A0A143DGP6"/>
<dbReference type="Gene3D" id="3.40.50.150">
    <property type="entry name" value="Vaccinia Virus protein VP39"/>
    <property type="match status" value="1"/>
</dbReference>
<dbReference type="PRINTS" id="PR00507">
    <property type="entry name" value="N12N6MTFRASE"/>
</dbReference>
<evidence type="ECO:0000313" key="8">
    <source>
        <dbReference type="EMBL" id="AMW35760.1"/>
    </source>
</evidence>
<dbReference type="GO" id="GO:0003676">
    <property type="term" value="F:nucleic acid binding"/>
    <property type="evidence" value="ECO:0007669"/>
    <property type="project" value="InterPro"/>
</dbReference>
<evidence type="ECO:0000313" key="10">
    <source>
        <dbReference type="Proteomes" id="UP000076066"/>
    </source>
</evidence>
<dbReference type="GO" id="GO:0032259">
    <property type="term" value="P:methylation"/>
    <property type="evidence" value="ECO:0007669"/>
    <property type="project" value="UniProtKB-KW"/>
</dbReference>
<dbReference type="InterPro" id="IPR029063">
    <property type="entry name" value="SAM-dependent_MTases_sf"/>
</dbReference>
<proteinExistence type="inferred from homology"/>
<dbReference type="KEGG" id="hjo:AY555_11395"/>
<accession>A0A143DGP6</accession>
<evidence type="ECO:0000259" key="7">
    <source>
        <dbReference type="Pfam" id="PF07669"/>
    </source>
</evidence>
<evidence type="ECO:0000256" key="3">
    <source>
        <dbReference type="ARBA" id="ARBA00022603"/>
    </source>
</evidence>
<evidence type="ECO:0000256" key="5">
    <source>
        <dbReference type="ARBA" id="ARBA00022691"/>
    </source>
</evidence>
<dbReference type="InterPro" id="IPR050953">
    <property type="entry name" value="N4_N6_ade-DNA_methylase"/>
</dbReference>
<keyword evidence="5" id="KW-0949">S-adenosyl-L-methionine</keyword>
<dbReference type="KEGG" id="hjo:AY555_10280"/>
<dbReference type="EMBL" id="CP014527">
    <property type="protein sequence ID" value="AMW35954.1"/>
    <property type="molecule type" value="Genomic_DNA"/>
</dbReference>
<dbReference type="SUPFAM" id="SSF53335">
    <property type="entry name" value="S-adenosyl-L-methionine-dependent methyltransferases"/>
    <property type="match status" value="1"/>
</dbReference>
<keyword evidence="9" id="KW-0614">Plasmid</keyword>
<feature type="domain" description="Type II methyltransferase M.TaqI-like" evidence="7">
    <location>
        <begin position="157"/>
        <end position="242"/>
    </location>
</feature>
<sequence>MRASALAPVVHPQSTRRINLPLKKPTLETPTQLADRIGQNYTNQKNAEHRKSHGLYLTPPPVAAFMADMICPRDTLRLLDPAAGAGILLCAAIERLAACPNPPRLVEIVAYEIDPPLAAMLAEVLDHLTAWAAGKGMTIKTTIRCTDFILAEAAALHHRPANRFDAVIANPPYFKINKDDPRAVAACDVVHGQPNIYGLFMAVAAAMLSQGGDLVFITPRSFASGPYFKRFRERFFSMVRPLRTHVFASRRDAFSRDAVLQENVILHAIRADGWTTKPNGLPFTISSSTGMGDLDQATEYPAALADVIDPKNLAGAFRLPSGPEDEDILRRVDSWTGSLHAYGLDISTGPVVPFRATEHLAEQANGVTVPLLWLNHVKAMEIQWPTASRKPQYIKNKTNSQRLLVPNSTYILLRRFSAKEEHRRMTAAPLLAGQIPAAMIGIENHLNYIHRPGGNISDDEAFGLAALLNSALMDGYFRCTNGNTQVSATELRAMPLPPLAAIAQLGRRVRKKPDNMALIDDLVEALTHNPDQIKVKTTEKQKGEAFA</sequence>
<keyword evidence="4" id="KW-0808">Transferase</keyword>
<dbReference type="PROSITE" id="PS00092">
    <property type="entry name" value="N6_MTASE"/>
    <property type="match status" value="1"/>
</dbReference>
<comment type="similarity">
    <text evidence="1">Belongs to the N(4)/N(6)-methyltransferase family.</text>
</comment>
<dbReference type="PANTHER" id="PTHR33841:SF5">
    <property type="entry name" value="DNA METHYLASE (MODIFICATION METHYLASE) (METHYLTRANSFERASE)-RELATED"/>
    <property type="match status" value="1"/>
</dbReference>
<dbReference type="PANTHER" id="PTHR33841">
    <property type="entry name" value="DNA METHYLTRANSFERASE YEEA-RELATED"/>
    <property type="match status" value="1"/>
</dbReference>
<gene>
    <name evidence="8" type="ORF">AY555_10280</name>
    <name evidence="9" type="ORF">AY555_11395</name>
</gene>
<organism evidence="9 10">
    <name type="scientific">Haematospirillum jordaniae</name>
    <dbReference type="NCBI Taxonomy" id="1549855"/>
    <lineage>
        <taxon>Bacteria</taxon>
        <taxon>Pseudomonadati</taxon>
        <taxon>Pseudomonadota</taxon>
        <taxon>Alphaproteobacteria</taxon>
        <taxon>Rhodospirillales</taxon>
        <taxon>Novispirillaceae</taxon>
        <taxon>Haematospirillum</taxon>
    </lineage>
</organism>
<dbReference type="GO" id="GO:0009007">
    <property type="term" value="F:site-specific DNA-methyltransferase (adenine-specific) activity"/>
    <property type="evidence" value="ECO:0007669"/>
    <property type="project" value="UniProtKB-EC"/>
</dbReference>
<reference evidence="9 10" key="1">
    <citation type="submission" date="2016-02" db="EMBL/GenBank/DDBJ databases">
        <title>Complete Genome of H5569, the type strain of the newly described species Haematospirillium jordaniae.</title>
        <authorList>
            <person name="Nicholson A.C."/>
            <person name="Humrighouse B.W."/>
            <person name="Loparov V."/>
            <person name="McQuiston J.R."/>
        </authorList>
    </citation>
    <scope>NUCLEOTIDE SEQUENCE [LARGE SCALE GENOMIC DNA]</scope>
    <source>
        <strain evidence="9 10">H5569</strain>
        <plasmid evidence="10">Plasmid unnamed 2</plasmid>
        <plasmid evidence="9">unnamed 2</plasmid>
    </source>
</reference>
<dbReference type="OrthoDB" id="9806213at2"/>
<dbReference type="InterPro" id="IPR011639">
    <property type="entry name" value="MethylTrfase_TaqI-like_dom"/>
</dbReference>
<keyword evidence="3" id="KW-0489">Methyltransferase</keyword>
<dbReference type="REBASE" id="142367">
    <property type="entry name" value="M.Hjo5569ORF11395P"/>
</dbReference>
<evidence type="ECO:0000256" key="4">
    <source>
        <dbReference type="ARBA" id="ARBA00022679"/>
    </source>
</evidence>
<evidence type="ECO:0000256" key="6">
    <source>
        <dbReference type="ARBA" id="ARBA00047942"/>
    </source>
</evidence>
<evidence type="ECO:0000313" key="9">
    <source>
        <dbReference type="EMBL" id="AMW35954.1"/>
    </source>
</evidence>
<dbReference type="REBASE" id="142371">
    <property type="entry name" value="M.Hjo5569ORF10280P"/>
</dbReference>
<dbReference type="EMBL" id="CP014527">
    <property type="protein sequence ID" value="AMW35760.1"/>
    <property type="molecule type" value="Genomic_DNA"/>
</dbReference>
<evidence type="ECO:0000256" key="1">
    <source>
        <dbReference type="ARBA" id="ARBA00006594"/>
    </source>
</evidence>